<dbReference type="InterPro" id="IPR000086">
    <property type="entry name" value="NUDIX_hydrolase_dom"/>
</dbReference>
<proteinExistence type="inferred from homology"/>
<gene>
    <name evidence="5" type="ORF">J2W91_005414</name>
</gene>
<dbReference type="RefSeq" id="WP_310145455.1">
    <property type="nucleotide sequence ID" value="NZ_JAVDTR010000021.1"/>
</dbReference>
<dbReference type="PRINTS" id="PR00502">
    <property type="entry name" value="NUDIXFAMILY"/>
</dbReference>
<dbReference type="SUPFAM" id="SSF55811">
    <property type="entry name" value="Nudix"/>
    <property type="match status" value="1"/>
</dbReference>
<comment type="cofactor">
    <cofactor evidence="1">
        <name>Mg(2+)</name>
        <dbReference type="ChEBI" id="CHEBI:18420"/>
    </cofactor>
</comment>
<organism evidence="5 6">
    <name type="scientific">Paenibacillus amylolyticus</name>
    <dbReference type="NCBI Taxonomy" id="1451"/>
    <lineage>
        <taxon>Bacteria</taxon>
        <taxon>Bacillati</taxon>
        <taxon>Bacillota</taxon>
        <taxon>Bacilli</taxon>
        <taxon>Bacillales</taxon>
        <taxon>Paenibacillaceae</taxon>
        <taxon>Paenibacillus</taxon>
    </lineage>
</organism>
<dbReference type="InterPro" id="IPR020476">
    <property type="entry name" value="Nudix_hydrolase"/>
</dbReference>
<evidence type="ECO:0000313" key="5">
    <source>
        <dbReference type="EMBL" id="MDR6726889.1"/>
    </source>
</evidence>
<comment type="caution">
    <text evidence="5">The sequence shown here is derived from an EMBL/GenBank/DDBJ whole genome shotgun (WGS) entry which is preliminary data.</text>
</comment>
<feature type="domain" description="Nudix hydrolase" evidence="4">
    <location>
        <begin position="15"/>
        <end position="150"/>
    </location>
</feature>
<dbReference type="AlphaFoldDB" id="A0AAP5LTR8"/>
<dbReference type="PANTHER" id="PTHR43046">
    <property type="entry name" value="GDP-MANNOSE MANNOSYL HYDROLASE"/>
    <property type="match status" value="1"/>
</dbReference>
<dbReference type="CDD" id="cd04677">
    <property type="entry name" value="NUDIX_Hydrolase"/>
    <property type="match status" value="1"/>
</dbReference>
<evidence type="ECO:0000256" key="1">
    <source>
        <dbReference type="ARBA" id="ARBA00001946"/>
    </source>
</evidence>
<dbReference type="GO" id="GO:0016787">
    <property type="term" value="F:hydrolase activity"/>
    <property type="evidence" value="ECO:0007669"/>
    <property type="project" value="UniProtKB-KW"/>
</dbReference>
<dbReference type="Pfam" id="PF00293">
    <property type="entry name" value="NUDIX"/>
    <property type="match status" value="1"/>
</dbReference>
<dbReference type="InterPro" id="IPR020084">
    <property type="entry name" value="NUDIX_hydrolase_CS"/>
</dbReference>
<evidence type="ECO:0000256" key="2">
    <source>
        <dbReference type="ARBA" id="ARBA00022801"/>
    </source>
</evidence>
<dbReference type="PROSITE" id="PS00893">
    <property type="entry name" value="NUDIX_BOX"/>
    <property type="match status" value="1"/>
</dbReference>
<accession>A0AAP5LTR8</accession>
<evidence type="ECO:0000313" key="6">
    <source>
        <dbReference type="Proteomes" id="UP001254832"/>
    </source>
</evidence>
<name>A0AAP5LTR8_PAEAM</name>
<sequence>MDYIKWIRSKVGTEMIILNFAGAIVLNEEGQILLQRRRDKNAWGFPGGAMELGESAEETAIREVKEETGVTILVEKLIGVYTKYFDKYANGDQAQTISFFYQGRISDGELISSNEESIEVQFFDPNEVPDLFNQQHTDAFNDFRAQRVAVSR</sequence>
<dbReference type="PANTHER" id="PTHR43046:SF2">
    <property type="entry name" value="8-OXO-DGTP DIPHOSPHATASE-RELATED"/>
    <property type="match status" value="1"/>
</dbReference>
<keyword evidence="2 3" id="KW-0378">Hydrolase</keyword>
<dbReference type="InterPro" id="IPR015797">
    <property type="entry name" value="NUDIX_hydrolase-like_dom_sf"/>
</dbReference>
<dbReference type="PROSITE" id="PS51462">
    <property type="entry name" value="NUDIX"/>
    <property type="match status" value="1"/>
</dbReference>
<dbReference type="Proteomes" id="UP001254832">
    <property type="component" value="Unassembled WGS sequence"/>
</dbReference>
<evidence type="ECO:0000259" key="4">
    <source>
        <dbReference type="PROSITE" id="PS51462"/>
    </source>
</evidence>
<evidence type="ECO:0000256" key="3">
    <source>
        <dbReference type="RuleBase" id="RU003476"/>
    </source>
</evidence>
<protein>
    <submittedName>
        <fullName evidence="5">Mutator protein MutT</fullName>
    </submittedName>
</protein>
<reference evidence="5" key="1">
    <citation type="submission" date="2023-07" db="EMBL/GenBank/DDBJ databases">
        <title>Sorghum-associated microbial communities from plants grown in Nebraska, USA.</title>
        <authorList>
            <person name="Schachtman D."/>
        </authorList>
    </citation>
    <scope>NUCLEOTIDE SEQUENCE</scope>
    <source>
        <strain evidence="5">BE80</strain>
    </source>
</reference>
<comment type="similarity">
    <text evidence="3">Belongs to the Nudix hydrolase family.</text>
</comment>
<dbReference type="EMBL" id="JAVDTR010000021">
    <property type="protein sequence ID" value="MDR6726889.1"/>
    <property type="molecule type" value="Genomic_DNA"/>
</dbReference>
<dbReference type="Gene3D" id="3.90.79.10">
    <property type="entry name" value="Nucleoside Triphosphate Pyrophosphohydrolase"/>
    <property type="match status" value="1"/>
</dbReference>